<dbReference type="NCBIfam" id="TIGR00043">
    <property type="entry name" value="rRNA maturation RNase YbeY"/>
    <property type="match status" value="1"/>
</dbReference>
<dbReference type="GO" id="GO:0046872">
    <property type="term" value="F:metal ion binding"/>
    <property type="evidence" value="ECO:0007669"/>
    <property type="project" value="UniProtKB-KW"/>
</dbReference>
<dbReference type="Gene3D" id="3.40.390.30">
    <property type="entry name" value="Metalloproteases ('zincins'), catalytic domain"/>
    <property type="match status" value="1"/>
</dbReference>
<keyword evidence="7" id="KW-0862">Zinc</keyword>
<keyword evidence="3" id="KW-0540">Nuclease</keyword>
<comment type="cofactor">
    <cofactor evidence="1">
        <name>Zn(2+)</name>
        <dbReference type="ChEBI" id="CHEBI:29105"/>
    </cofactor>
</comment>
<dbReference type="InterPro" id="IPR020549">
    <property type="entry name" value="YbeY_CS"/>
</dbReference>
<gene>
    <name evidence="8" type="primary">ybeY_32</name>
    <name evidence="8" type="ORF">SDC9_118257</name>
</gene>
<comment type="similarity">
    <text evidence="2">Belongs to the endoribonuclease YbeY family.</text>
</comment>
<dbReference type="SUPFAM" id="SSF55486">
    <property type="entry name" value="Metalloproteases ('zincins'), catalytic domain"/>
    <property type="match status" value="1"/>
</dbReference>
<name>A0A645C7I1_9ZZZZ</name>
<dbReference type="Pfam" id="PF02130">
    <property type="entry name" value="YbeY"/>
    <property type="match status" value="1"/>
</dbReference>
<dbReference type="InterPro" id="IPR002036">
    <property type="entry name" value="YbeY"/>
</dbReference>
<evidence type="ECO:0000256" key="6">
    <source>
        <dbReference type="ARBA" id="ARBA00022801"/>
    </source>
</evidence>
<evidence type="ECO:0000256" key="4">
    <source>
        <dbReference type="ARBA" id="ARBA00022723"/>
    </source>
</evidence>
<accession>A0A645C7I1</accession>
<comment type="caution">
    <text evidence="8">The sequence shown here is derived from an EMBL/GenBank/DDBJ whole genome shotgun (WGS) entry which is preliminary data.</text>
</comment>
<evidence type="ECO:0000313" key="8">
    <source>
        <dbReference type="EMBL" id="MPM71293.1"/>
    </source>
</evidence>
<evidence type="ECO:0000256" key="2">
    <source>
        <dbReference type="ARBA" id="ARBA00010875"/>
    </source>
</evidence>
<dbReference type="PROSITE" id="PS01306">
    <property type="entry name" value="UPF0054"/>
    <property type="match status" value="1"/>
</dbReference>
<protein>
    <submittedName>
        <fullName evidence="8">Endoribonuclease YbeY</fullName>
        <ecNumber evidence="8">3.1.-.-</ecNumber>
    </submittedName>
</protein>
<dbReference type="GO" id="GO:0006364">
    <property type="term" value="P:rRNA processing"/>
    <property type="evidence" value="ECO:0007669"/>
    <property type="project" value="InterPro"/>
</dbReference>
<keyword evidence="6 8" id="KW-0378">Hydrolase</keyword>
<evidence type="ECO:0000256" key="3">
    <source>
        <dbReference type="ARBA" id="ARBA00022722"/>
    </source>
</evidence>
<evidence type="ECO:0000256" key="7">
    <source>
        <dbReference type="ARBA" id="ARBA00022833"/>
    </source>
</evidence>
<dbReference type="GO" id="GO:0004222">
    <property type="term" value="F:metalloendopeptidase activity"/>
    <property type="evidence" value="ECO:0007669"/>
    <property type="project" value="InterPro"/>
</dbReference>
<dbReference type="EMBL" id="VSSQ01024012">
    <property type="protein sequence ID" value="MPM71293.1"/>
    <property type="molecule type" value="Genomic_DNA"/>
</dbReference>
<dbReference type="GO" id="GO:0004519">
    <property type="term" value="F:endonuclease activity"/>
    <property type="evidence" value="ECO:0007669"/>
    <property type="project" value="UniProtKB-KW"/>
</dbReference>
<reference evidence="8" key="1">
    <citation type="submission" date="2019-08" db="EMBL/GenBank/DDBJ databases">
        <authorList>
            <person name="Kucharzyk K."/>
            <person name="Murdoch R.W."/>
            <person name="Higgins S."/>
            <person name="Loffler F."/>
        </authorList>
    </citation>
    <scope>NUCLEOTIDE SEQUENCE</scope>
</reference>
<organism evidence="8">
    <name type="scientific">bioreactor metagenome</name>
    <dbReference type="NCBI Taxonomy" id="1076179"/>
    <lineage>
        <taxon>unclassified sequences</taxon>
        <taxon>metagenomes</taxon>
        <taxon>ecological metagenomes</taxon>
    </lineage>
</organism>
<dbReference type="HAMAP" id="MF_00009">
    <property type="entry name" value="Endoribonucl_YbeY"/>
    <property type="match status" value="1"/>
</dbReference>
<keyword evidence="5" id="KW-0255">Endonuclease</keyword>
<dbReference type="PANTHER" id="PTHR46986:SF1">
    <property type="entry name" value="ENDORIBONUCLEASE YBEY, CHLOROPLASTIC"/>
    <property type="match status" value="1"/>
</dbReference>
<dbReference type="InterPro" id="IPR023091">
    <property type="entry name" value="MetalPrtase_cat_dom_sf_prd"/>
</dbReference>
<evidence type="ECO:0000256" key="5">
    <source>
        <dbReference type="ARBA" id="ARBA00022759"/>
    </source>
</evidence>
<dbReference type="EC" id="3.1.-.-" evidence="8"/>
<evidence type="ECO:0000256" key="1">
    <source>
        <dbReference type="ARBA" id="ARBA00001947"/>
    </source>
</evidence>
<keyword evidence="4" id="KW-0479">Metal-binding</keyword>
<sequence>MGKKLKNNKINIFNESIRQQLPTKRILETVNKMLVDANVDSAVINIIFVNNKEIKKINKEYLEHNYATDVISFCLEDTPLEGEIYISAEIAKSNAIEYKTTWTEELMRYVIHGVLHLLGYEDFSLLDREKMRNLEDKYLTNLLI</sequence>
<dbReference type="AlphaFoldDB" id="A0A645C7I1"/>
<proteinExistence type="inferred from homology"/>
<dbReference type="PANTHER" id="PTHR46986">
    <property type="entry name" value="ENDORIBONUCLEASE YBEY, CHLOROPLASTIC"/>
    <property type="match status" value="1"/>
</dbReference>